<name>A0A5J4YPM3_PORPP</name>
<feature type="compositionally biased region" description="Basic and acidic residues" evidence="1">
    <location>
        <begin position="55"/>
        <end position="65"/>
    </location>
</feature>
<evidence type="ECO:0000313" key="2">
    <source>
        <dbReference type="EMBL" id="KAA8493389.1"/>
    </source>
</evidence>
<evidence type="ECO:0000256" key="1">
    <source>
        <dbReference type="SAM" id="MobiDB-lite"/>
    </source>
</evidence>
<dbReference type="AlphaFoldDB" id="A0A5J4YPM3"/>
<sequence>MEGEDAGRQAMKRAASDGDGPRSVAGSDDGSGSAARAGVEPPREGDAAGLAPKRARQDDARAADAHATIETENGAVQMLMASALDISTHFRITRMIREAKRLVPGSWRSMFCRFRSLKSKASGTSRGKFVAMFTAQLRQLNAFYLFRLHEVRMQLTRMCAALPLQENTGCDLAALLAARNEVLKLRMFSMVNTRALLRACQLRLSVAHDAFDFVVACTRAVLVSPLASVAYSSSAFALLKTLLQNCSSSDPERQESELACFDSDAAFKSDTPSILSILNAKNIPSRKRKRENGKGKSSAAAPEACAPCSEKSSTCGSSSSSGSVSSSCSSRSRSSDSDTSRSTCGLRINSSKQRYYRLVPVEVQPQSPEACNRELYQHGRSHVRDQSAGVVGLSPEGAAGVNSMGHRDSFASDRGSDQGTRQMPSRTLQRATMNLTAIPFLVQAPHLVHGLQVLSAMLGLTEYISMSATILDWIKHCVGLVTIDADLSLMIQRALQEQQTRSGETAQEEIMRAWCIYPANAPPIVSNQTLHASSADRMQALAVAKPCCVIQLLVISASQSRQYVLRPEPGYIVRILSGKCVIRQFASTKETSLERLVMHNMATFSVNTRHRSEVFSFKGLERHFILDAVELSVALVIGFGSSLLSDQSHNRVFGLVEQPDDLVLFTPSARATPAPSSTTCDPNV</sequence>
<gene>
    <name evidence="2" type="ORF">FVE85_8834</name>
</gene>
<reference evidence="3" key="1">
    <citation type="journal article" date="2019" name="Nat. Commun.">
        <title>Expansion of phycobilisome linker gene families in mesophilic red algae.</title>
        <authorList>
            <person name="Lee J."/>
            <person name="Kim D."/>
            <person name="Bhattacharya D."/>
            <person name="Yoon H.S."/>
        </authorList>
    </citation>
    <scope>NUCLEOTIDE SEQUENCE [LARGE SCALE GENOMIC DNA]</scope>
    <source>
        <strain evidence="3">CCMP 1328</strain>
    </source>
</reference>
<feature type="region of interest" description="Disordered" evidence="1">
    <location>
        <begin position="306"/>
        <end position="344"/>
    </location>
</feature>
<feature type="compositionally biased region" description="Low complexity" evidence="1">
    <location>
        <begin position="306"/>
        <end position="332"/>
    </location>
</feature>
<comment type="caution">
    <text evidence="2">The sequence shown here is derived from an EMBL/GenBank/DDBJ whole genome shotgun (WGS) entry which is preliminary data.</text>
</comment>
<keyword evidence="3" id="KW-1185">Reference proteome</keyword>
<feature type="region of interest" description="Disordered" evidence="1">
    <location>
        <begin position="1"/>
        <end position="65"/>
    </location>
</feature>
<feature type="compositionally biased region" description="Low complexity" evidence="1">
    <location>
        <begin position="22"/>
        <end position="39"/>
    </location>
</feature>
<protein>
    <submittedName>
        <fullName evidence="2">Uncharacterized protein</fullName>
    </submittedName>
</protein>
<proteinExistence type="predicted"/>
<organism evidence="2 3">
    <name type="scientific">Porphyridium purpureum</name>
    <name type="common">Red alga</name>
    <name type="synonym">Porphyridium cruentum</name>
    <dbReference type="NCBI Taxonomy" id="35688"/>
    <lineage>
        <taxon>Eukaryota</taxon>
        <taxon>Rhodophyta</taxon>
        <taxon>Bangiophyceae</taxon>
        <taxon>Porphyridiales</taxon>
        <taxon>Porphyridiaceae</taxon>
        <taxon>Porphyridium</taxon>
    </lineage>
</organism>
<evidence type="ECO:0000313" key="3">
    <source>
        <dbReference type="Proteomes" id="UP000324585"/>
    </source>
</evidence>
<dbReference type="EMBL" id="VRMN01000007">
    <property type="protein sequence ID" value="KAA8493389.1"/>
    <property type="molecule type" value="Genomic_DNA"/>
</dbReference>
<accession>A0A5J4YPM3</accession>
<dbReference type="Proteomes" id="UP000324585">
    <property type="component" value="Unassembled WGS sequence"/>
</dbReference>